<dbReference type="Gene3D" id="2.60.40.1180">
    <property type="entry name" value="Golgi alpha-mannosidase II"/>
    <property type="match status" value="1"/>
</dbReference>
<dbReference type="Pfam" id="PF07748">
    <property type="entry name" value="Glyco_hydro_38C"/>
    <property type="match status" value="1"/>
</dbReference>
<dbReference type="EMBL" id="BARS01016079">
    <property type="protein sequence ID" value="GAF97547.1"/>
    <property type="molecule type" value="Genomic_DNA"/>
</dbReference>
<sequence>IAREVDFTGQEGMPVLVYNPLSWRRREMAFGDIDFDFDDPRADAFQLVDNKGQIVPIQVLSDEQVFWMETLKANQKRRVHVAFPAEVPACGYASYYVQPSSGTSQERGQPNDFKVYPDGAENRFIAFRITQDGGLNINDKLTGGSYADIHHFEDVDDAGDEYSSSPSENSQTVSTRGVLASIQRIVTGQNLITFEVNWTLQLPVGLTPDRKNRSTDSVAFPITSRITIYRNQPVLYIETEIDNQAQDHKLRVNFPTGLNPPQTFVDQAFIVLPRDIDLPDSS</sequence>
<reference evidence="2" key="1">
    <citation type="journal article" date="2014" name="Front. Microbiol.">
        <title>High frequency of phylogenetically diverse reductive dehalogenase-homologous genes in deep subseafloor sedimentary metagenomes.</title>
        <authorList>
            <person name="Kawai M."/>
            <person name="Futagami T."/>
            <person name="Toyoda A."/>
            <person name="Takaki Y."/>
            <person name="Nishi S."/>
            <person name="Hori S."/>
            <person name="Arai W."/>
            <person name="Tsubouchi T."/>
            <person name="Morono Y."/>
            <person name="Uchiyama I."/>
            <person name="Ito T."/>
            <person name="Fujiyama A."/>
            <person name="Inagaki F."/>
            <person name="Takami H."/>
        </authorList>
    </citation>
    <scope>NUCLEOTIDE SEQUENCE</scope>
    <source>
        <strain evidence="2">Expedition CK06-06</strain>
    </source>
</reference>
<evidence type="ECO:0000313" key="2">
    <source>
        <dbReference type="EMBL" id="GAF97547.1"/>
    </source>
</evidence>
<accession>X0UB21</accession>
<feature type="domain" description="Glycosyl hydrolase family 38 C-terminal" evidence="1">
    <location>
        <begin position="121"/>
        <end position="277"/>
    </location>
</feature>
<dbReference type="GO" id="GO:0030246">
    <property type="term" value="F:carbohydrate binding"/>
    <property type="evidence" value="ECO:0007669"/>
    <property type="project" value="InterPro"/>
</dbReference>
<name>X0UB21_9ZZZZ</name>
<dbReference type="GO" id="GO:0006013">
    <property type="term" value="P:mannose metabolic process"/>
    <property type="evidence" value="ECO:0007669"/>
    <property type="project" value="InterPro"/>
</dbReference>
<dbReference type="Gene3D" id="2.70.98.30">
    <property type="entry name" value="Golgi alpha-mannosidase II, domain 4"/>
    <property type="match status" value="1"/>
</dbReference>
<protein>
    <recommendedName>
        <fullName evidence="1">Glycosyl hydrolase family 38 C-terminal domain-containing protein</fullName>
    </recommendedName>
</protein>
<dbReference type="GO" id="GO:0004559">
    <property type="term" value="F:alpha-mannosidase activity"/>
    <property type="evidence" value="ECO:0007669"/>
    <property type="project" value="InterPro"/>
</dbReference>
<organism evidence="2">
    <name type="scientific">marine sediment metagenome</name>
    <dbReference type="NCBI Taxonomy" id="412755"/>
    <lineage>
        <taxon>unclassified sequences</taxon>
        <taxon>metagenomes</taxon>
        <taxon>ecological metagenomes</taxon>
    </lineage>
</organism>
<dbReference type="InterPro" id="IPR011013">
    <property type="entry name" value="Gal_mutarotase_sf_dom"/>
</dbReference>
<feature type="non-terminal residue" evidence="2">
    <location>
        <position position="1"/>
    </location>
</feature>
<comment type="caution">
    <text evidence="2">The sequence shown here is derived from an EMBL/GenBank/DDBJ whole genome shotgun (WGS) entry which is preliminary data.</text>
</comment>
<dbReference type="AlphaFoldDB" id="X0UB21"/>
<evidence type="ECO:0000259" key="1">
    <source>
        <dbReference type="Pfam" id="PF07748"/>
    </source>
</evidence>
<gene>
    <name evidence="2" type="ORF">S01H1_26526</name>
</gene>
<feature type="non-terminal residue" evidence="2">
    <location>
        <position position="282"/>
    </location>
</feature>
<dbReference type="InterPro" id="IPR011682">
    <property type="entry name" value="Glyco_hydro_38_C"/>
</dbReference>
<dbReference type="InterPro" id="IPR013780">
    <property type="entry name" value="Glyco_hydro_b"/>
</dbReference>
<proteinExistence type="predicted"/>
<dbReference type="SUPFAM" id="SSF74650">
    <property type="entry name" value="Galactose mutarotase-like"/>
    <property type="match status" value="1"/>
</dbReference>